<dbReference type="PROSITE" id="PS50217">
    <property type="entry name" value="BZIP"/>
    <property type="match status" value="1"/>
</dbReference>
<dbReference type="CDD" id="cd14688">
    <property type="entry name" value="bZIP_YAP"/>
    <property type="match status" value="1"/>
</dbReference>
<feature type="compositionally biased region" description="Polar residues" evidence="1">
    <location>
        <begin position="165"/>
        <end position="174"/>
    </location>
</feature>
<gene>
    <name evidence="3" type="ORF">CBER1_00447</name>
</gene>
<evidence type="ECO:0000313" key="4">
    <source>
        <dbReference type="Proteomes" id="UP000237631"/>
    </source>
</evidence>
<protein>
    <recommendedName>
        <fullName evidence="2">BZIP domain-containing protein</fullName>
    </recommendedName>
</protein>
<proteinExistence type="predicted"/>
<dbReference type="SMART" id="SM00338">
    <property type="entry name" value="BRLZ"/>
    <property type="match status" value="1"/>
</dbReference>
<dbReference type="OrthoDB" id="3639912at2759"/>
<sequence>MTSHPNVMYAEWSAEIPSDLLAEYHNSQVQGTMQPFWQWTCETADYVPSEQSGSSSPEAYSTLDPNLYHEDFLDISQISTPMSAFDDTASETAQGGIVATGAGANKRMRRREQNRASQRAYRDRQRGKIAELQARVLALRAQNDKLQARNNMLEAAFQRDRSKQASEPNRQGST</sequence>
<dbReference type="Proteomes" id="UP000237631">
    <property type="component" value="Unassembled WGS sequence"/>
</dbReference>
<evidence type="ECO:0000259" key="2">
    <source>
        <dbReference type="PROSITE" id="PS50217"/>
    </source>
</evidence>
<dbReference type="Gene3D" id="1.20.5.170">
    <property type="match status" value="1"/>
</dbReference>
<organism evidence="3 4">
    <name type="scientific">Cercospora berteroae</name>
    <dbReference type="NCBI Taxonomy" id="357750"/>
    <lineage>
        <taxon>Eukaryota</taxon>
        <taxon>Fungi</taxon>
        <taxon>Dikarya</taxon>
        <taxon>Ascomycota</taxon>
        <taxon>Pezizomycotina</taxon>
        <taxon>Dothideomycetes</taxon>
        <taxon>Dothideomycetidae</taxon>
        <taxon>Mycosphaerellales</taxon>
        <taxon>Mycosphaerellaceae</taxon>
        <taxon>Cercospora</taxon>
    </lineage>
</organism>
<evidence type="ECO:0000313" key="3">
    <source>
        <dbReference type="EMBL" id="PPJ53603.1"/>
    </source>
</evidence>
<dbReference type="GO" id="GO:0003700">
    <property type="term" value="F:DNA-binding transcription factor activity"/>
    <property type="evidence" value="ECO:0007669"/>
    <property type="project" value="InterPro"/>
</dbReference>
<name>A0A2S6C1K7_9PEZI</name>
<dbReference type="SUPFAM" id="SSF57959">
    <property type="entry name" value="Leucine zipper domain"/>
    <property type="match status" value="1"/>
</dbReference>
<dbReference type="EMBL" id="PNEN01000578">
    <property type="protein sequence ID" value="PPJ53603.1"/>
    <property type="molecule type" value="Genomic_DNA"/>
</dbReference>
<reference evidence="4" key="1">
    <citation type="journal article" date="2017" name="bioRxiv">
        <title>Conservation of a gene cluster reveals novel cercosporin biosynthetic mechanisms and extends production to the genus Colletotrichum.</title>
        <authorList>
            <person name="de Jonge R."/>
            <person name="Ebert M.K."/>
            <person name="Huitt-Roehl C.R."/>
            <person name="Pal P."/>
            <person name="Suttle J.C."/>
            <person name="Spanner R.E."/>
            <person name="Neubauer J.D."/>
            <person name="Jurick W.M.II."/>
            <person name="Stott K.A."/>
            <person name="Secor G.A."/>
            <person name="Thomma B.P.H.J."/>
            <person name="Van de Peer Y."/>
            <person name="Townsend C.A."/>
            <person name="Bolton M.D."/>
        </authorList>
    </citation>
    <scope>NUCLEOTIDE SEQUENCE [LARGE SCALE GENOMIC DNA]</scope>
    <source>
        <strain evidence="4">CBS538.71</strain>
    </source>
</reference>
<feature type="region of interest" description="Disordered" evidence="1">
    <location>
        <begin position="153"/>
        <end position="174"/>
    </location>
</feature>
<dbReference type="Pfam" id="PF00170">
    <property type="entry name" value="bZIP_1"/>
    <property type="match status" value="1"/>
</dbReference>
<dbReference type="InterPro" id="IPR046347">
    <property type="entry name" value="bZIP_sf"/>
</dbReference>
<evidence type="ECO:0000256" key="1">
    <source>
        <dbReference type="SAM" id="MobiDB-lite"/>
    </source>
</evidence>
<dbReference type="PROSITE" id="PS00036">
    <property type="entry name" value="BZIP_BASIC"/>
    <property type="match status" value="1"/>
</dbReference>
<feature type="domain" description="BZIP" evidence="2">
    <location>
        <begin position="104"/>
        <end position="154"/>
    </location>
</feature>
<dbReference type="InterPro" id="IPR004827">
    <property type="entry name" value="bZIP"/>
</dbReference>
<comment type="caution">
    <text evidence="3">The sequence shown here is derived from an EMBL/GenBank/DDBJ whole genome shotgun (WGS) entry which is preliminary data.</text>
</comment>
<accession>A0A2S6C1K7</accession>
<keyword evidence="4" id="KW-1185">Reference proteome</keyword>
<dbReference type="AlphaFoldDB" id="A0A2S6C1K7"/>